<evidence type="ECO:0000256" key="1">
    <source>
        <dbReference type="SAM" id="SignalP"/>
    </source>
</evidence>
<sequence>MKTSRRWPTVLGAALPLVCSALVAAPSAQAAPARAAALVDITCTGNETSTYSPPLTNTPQPTTVQSSENYSCTSLLTGVSSGTSTTTISGNYSCVISLQPFSATSTYHWNTGQSSTAEYDVTLVRAANNTTVVTAVGTVTAGLGQGAVFTNVIVKPALNLTACASGGLAQLTGPATLTLLL</sequence>
<evidence type="ECO:0000313" key="2">
    <source>
        <dbReference type="EMBL" id="QEU71268.1"/>
    </source>
</evidence>
<dbReference type="Proteomes" id="UP000326178">
    <property type="component" value="Chromosome"/>
</dbReference>
<name>A0A5J6F4K2_9ACTN</name>
<evidence type="ECO:0008006" key="4">
    <source>
        <dbReference type="Google" id="ProtNLM"/>
    </source>
</evidence>
<keyword evidence="1" id="KW-0732">Signal</keyword>
<feature type="chain" id="PRO_5023822365" description="Ig-like domain-containing protein" evidence="1">
    <location>
        <begin position="31"/>
        <end position="181"/>
    </location>
</feature>
<gene>
    <name evidence="2" type="ORF">CP967_04225</name>
</gene>
<organism evidence="2 3">
    <name type="scientific">Streptomyces nitrosporeus</name>
    <dbReference type="NCBI Taxonomy" id="28894"/>
    <lineage>
        <taxon>Bacteria</taxon>
        <taxon>Bacillati</taxon>
        <taxon>Actinomycetota</taxon>
        <taxon>Actinomycetes</taxon>
        <taxon>Kitasatosporales</taxon>
        <taxon>Streptomycetaceae</taxon>
        <taxon>Streptomyces</taxon>
    </lineage>
</organism>
<evidence type="ECO:0000313" key="3">
    <source>
        <dbReference type="Proteomes" id="UP000326178"/>
    </source>
</evidence>
<protein>
    <recommendedName>
        <fullName evidence="4">Ig-like domain-containing protein</fullName>
    </recommendedName>
</protein>
<dbReference type="AlphaFoldDB" id="A0A5J6F4K2"/>
<dbReference type="KEGG" id="snk:CP967_04225"/>
<accession>A0A5J6F4K2</accession>
<keyword evidence="3" id="KW-1185">Reference proteome</keyword>
<dbReference type="OrthoDB" id="3690812at2"/>
<feature type="signal peptide" evidence="1">
    <location>
        <begin position="1"/>
        <end position="30"/>
    </location>
</feature>
<dbReference type="EMBL" id="CP023702">
    <property type="protein sequence ID" value="QEU71268.1"/>
    <property type="molecule type" value="Genomic_DNA"/>
</dbReference>
<reference evidence="2 3" key="1">
    <citation type="submission" date="2017-09" db="EMBL/GenBank/DDBJ databases">
        <authorList>
            <person name="Lee N."/>
            <person name="Cho B.-K."/>
        </authorList>
    </citation>
    <scope>NUCLEOTIDE SEQUENCE [LARGE SCALE GENOMIC DNA]</scope>
    <source>
        <strain evidence="2 3">ATCC 12769</strain>
    </source>
</reference>
<proteinExistence type="predicted"/>
<dbReference type="RefSeq" id="WP_150486631.1">
    <property type="nucleotide sequence ID" value="NZ_BMUV01000007.1"/>
</dbReference>